<dbReference type="AlphaFoldDB" id="A0A6B3C035"/>
<sequence>MPGRDVCLEVPHGNARAISLYEYTWPAAAVSRYGDWRPASNTVPPPVAG</sequence>
<evidence type="ECO:0000313" key="1">
    <source>
        <dbReference type="EMBL" id="NEC89894.1"/>
    </source>
</evidence>
<protein>
    <submittedName>
        <fullName evidence="1">Uncharacterized protein</fullName>
    </submittedName>
</protein>
<reference evidence="1" key="1">
    <citation type="submission" date="2020-01" db="EMBL/GenBank/DDBJ databases">
        <title>Insect and environment-associated Actinomycetes.</title>
        <authorList>
            <person name="Currrie C."/>
            <person name="Chevrette M."/>
            <person name="Carlson C."/>
            <person name="Stubbendieck R."/>
            <person name="Wendt-Pienkowski E."/>
        </authorList>
    </citation>
    <scope>NUCLEOTIDE SEQUENCE</scope>
    <source>
        <strain evidence="1">SID12501</strain>
    </source>
</reference>
<dbReference type="RefSeq" id="WP_164319289.1">
    <property type="nucleotide sequence ID" value="NZ_JAAGLU010000027.1"/>
</dbReference>
<gene>
    <name evidence="1" type="ORF">G3I71_29730</name>
</gene>
<name>A0A6B3C035_9ACTN</name>
<comment type="caution">
    <text evidence="1">The sequence shown here is derived from an EMBL/GenBank/DDBJ whole genome shotgun (WGS) entry which is preliminary data.</text>
</comment>
<accession>A0A6B3C035</accession>
<organism evidence="1">
    <name type="scientific">Streptomyces sp. SID12501</name>
    <dbReference type="NCBI Taxonomy" id="2706042"/>
    <lineage>
        <taxon>Bacteria</taxon>
        <taxon>Bacillati</taxon>
        <taxon>Actinomycetota</taxon>
        <taxon>Actinomycetes</taxon>
        <taxon>Kitasatosporales</taxon>
        <taxon>Streptomycetaceae</taxon>
        <taxon>Streptomyces</taxon>
    </lineage>
</organism>
<proteinExistence type="predicted"/>
<dbReference type="EMBL" id="JAAGLU010000027">
    <property type="protein sequence ID" value="NEC89894.1"/>
    <property type="molecule type" value="Genomic_DNA"/>
</dbReference>